<comment type="caution">
    <text evidence="1">The sequence shown here is derived from an EMBL/GenBank/DDBJ whole genome shotgun (WGS) entry which is preliminary data.</text>
</comment>
<evidence type="ECO:0000313" key="1">
    <source>
        <dbReference type="EMBL" id="RDX77416.1"/>
    </source>
</evidence>
<protein>
    <submittedName>
        <fullName evidence="1">Uncharacterized protein</fullName>
    </submittedName>
</protein>
<dbReference type="AlphaFoldDB" id="A0A371FGJ9"/>
<proteinExistence type="predicted"/>
<sequence length="211" mass="24190">MLVINYVSRWVEAIATKTNESKVVVDFMKFNIFYRFGVPKALTESCLSYSTSMGWCIELPQPTTPRQVAKLKYSIGKSRKHCKRWSIPAGRAGANSLRMLYVNNGSSSYKNWTNSAWKPMRTPGSISRRSSKLCSKWDGPFVIINVFPYGEVELKDENTNGTFQVLFKWEGTLGDIARVVYLKRVEKEKEEKLQVESKKRKAAKIAMLQQK</sequence>
<reference evidence="1" key="1">
    <citation type="submission" date="2018-05" db="EMBL/GenBank/DDBJ databases">
        <title>Draft genome of Mucuna pruriens seed.</title>
        <authorList>
            <person name="Nnadi N.E."/>
            <person name="Vos R."/>
            <person name="Hasami M.H."/>
            <person name="Devisetty U.K."/>
            <person name="Aguiy J.C."/>
        </authorList>
    </citation>
    <scope>NUCLEOTIDE SEQUENCE [LARGE SCALE GENOMIC DNA]</scope>
    <source>
        <strain evidence="1">JCA_2017</strain>
    </source>
</reference>
<organism evidence="1 2">
    <name type="scientific">Mucuna pruriens</name>
    <name type="common">Velvet bean</name>
    <name type="synonym">Dolichos pruriens</name>
    <dbReference type="NCBI Taxonomy" id="157652"/>
    <lineage>
        <taxon>Eukaryota</taxon>
        <taxon>Viridiplantae</taxon>
        <taxon>Streptophyta</taxon>
        <taxon>Embryophyta</taxon>
        <taxon>Tracheophyta</taxon>
        <taxon>Spermatophyta</taxon>
        <taxon>Magnoliopsida</taxon>
        <taxon>eudicotyledons</taxon>
        <taxon>Gunneridae</taxon>
        <taxon>Pentapetalae</taxon>
        <taxon>rosids</taxon>
        <taxon>fabids</taxon>
        <taxon>Fabales</taxon>
        <taxon>Fabaceae</taxon>
        <taxon>Papilionoideae</taxon>
        <taxon>50 kb inversion clade</taxon>
        <taxon>NPAAA clade</taxon>
        <taxon>indigoferoid/millettioid clade</taxon>
        <taxon>Phaseoleae</taxon>
        <taxon>Mucuna</taxon>
    </lineage>
</organism>
<feature type="non-terminal residue" evidence="1">
    <location>
        <position position="1"/>
    </location>
</feature>
<gene>
    <name evidence="1" type="ORF">CR513_42473</name>
</gene>
<name>A0A371FGJ9_MUCPR</name>
<dbReference type="OrthoDB" id="1934939at2759"/>
<keyword evidence="2" id="KW-1185">Reference proteome</keyword>
<evidence type="ECO:0000313" key="2">
    <source>
        <dbReference type="Proteomes" id="UP000257109"/>
    </source>
</evidence>
<accession>A0A371FGJ9</accession>
<dbReference type="EMBL" id="QJKJ01009178">
    <property type="protein sequence ID" value="RDX77416.1"/>
    <property type="molecule type" value="Genomic_DNA"/>
</dbReference>
<dbReference type="Proteomes" id="UP000257109">
    <property type="component" value="Unassembled WGS sequence"/>
</dbReference>